<dbReference type="InterPro" id="IPR033010">
    <property type="entry name" value="Cdc20/Fizzy"/>
</dbReference>
<keyword evidence="3" id="KW-0132">Cell division</keyword>
<dbReference type="STRING" id="253628.A0A0D2AQJ7"/>
<comment type="similarity">
    <text evidence="1">Belongs to the WD repeat CDC20/Fizzy family.</text>
</comment>
<feature type="repeat" description="WD" evidence="7">
    <location>
        <begin position="393"/>
        <end position="428"/>
    </location>
</feature>
<organism evidence="10 11">
    <name type="scientific">Verruconis gallopava</name>
    <dbReference type="NCBI Taxonomy" id="253628"/>
    <lineage>
        <taxon>Eukaryota</taxon>
        <taxon>Fungi</taxon>
        <taxon>Dikarya</taxon>
        <taxon>Ascomycota</taxon>
        <taxon>Pezizomycotina</taxon>
        <taxon>Dothideomycetes</taxon>
        <taxon>Pleosporomycetidae</taxon>
        <taxon>Venturiales</taxon>
        <taxon>Sympoventuriaceae</taxon>
        <taxon>Verruconis</taxon>
    </lineage>
</organism>
<dbReference type="FunCoup" id="A0A0D2AQJ7">
    <property type="interactions" value="136"/>
</dbReference>
<dbReference type="InterPro" id="IPR036322">
    <property type="entry name" value="WD40_repeat_dom_sf"/>
</dbReference>
<dbReference type="InParanoid" id="A0A0D2AQJ7"/>
<dbReference type="VEuPathDB" id="FungiDB:PV09_00734"/>
<feature type="domain" description="CDC20/Fizzy WD40" evidence="9">
    <location>
        <begin position="265"/>
        <end position="555"/>
    </location>
</feature>
<dbReference type="PROSITE" id="PS50294">
    <property type="entry name" value="WD_REPEATS_REGION"/>
    <property type="match status" value="2"/>
</dbReference>
<dbReference type="GO" id="GO:0010997">
    <property type="term" value="F:anaphase-promoting complex binding"/>
    <property type="evidence" value="ECO:0007669"/>
    <property type="project" value="InterPro"/>
</dbReference>
<dbReference type="HOGENOM" id="CLU_014831_6_0_1"/>
<feature type="repeat" description="WD" evidence="7">
    <location>
        <begin position="310"/>
        <end position="351"/>
    </location>
</feature>
<dbReference type="GeneID" id="27308707"/>
<gene>
    <name evidence="10" type="ORF">PV09_00734</name>
</gene>
<feature type="compositionally biased region" description="Low complexity" evidence="8">
    <location>
        <begin position="143"/>
        <end position="153"/>
    </location>
</feature>
<dbReference type="AlphaFoldDB" id="A0A0D2AQJ7"/>
<dbReference type="GO" id="GO:1990757">
    <property type="term" value="F:ubiquitin ligase activator activity"/>
    <property type="evidence" value="ECO:0007669"/>
    <property type="project" value="TreeGrafter"/>
</dbReference>
<dbReference type="GO" id="GO:0051301">
    <property type="term" value="P:cell division"/>
    <property type="evidence" value="ECO:0007669"/>
    <property type="project" value="UniProtKB-KW"/>
</dbReference>
<evidence type="ECO:0000256" key="7">
    <source>
        <dbReference type="PROSITE-ProRule" id="PRU00221"/>
    </source>
</evidence>
<sequence length="586" mass="63067">MASIAVCTPTKGRVFSTKTAGGRMPLTPSPRNSPKMMTDDSPSICTPPLFATAVPKSTARKSAKSNIATATSPKRLELGLSDWNLTGTGATPSKARASRPRPQKSTVRIAYNAADRFIPNRNASEGICNIGTGKLDLDRRPKSSSAKSQDGSSILANGAASTAGAFEIGGRASEDDVTRSLDGLDLDDEEKSSYTKPAPDAVAYEESLAKACGVSLNTRILAFKPAPPESSKPIDLRSQYNRPLKPAAVSSQQRRRILTAPDRVLDAPNIVDDYYLNLLDWSCNNQVAIGLAQSVYVWSADSGSVSLLLETSPDTYVSSLKWSGDGAYVSVGLDTGEVQIWDVEESTKLRSMFGHETRVSSMAWNKHILTTGARNGWLFNHDVRIAQHKIADLESHTGEVCGLEWRSDGTQLASGGNDNLVSIWDARSLSAPKFQKTNHNAAVKALSWCPWQHNLLATGGGSHDRHIHFWNTTTGARVNSIDTGSQVTSLRWSTHYKEIASTSGFPDNSISIWSYPTLVKNVEIPAHESRVLHSCLSPDGQTLATAAADESLKFWKVFEKKAGAGIGPLGAGVSKSEGKITARTIR</sequence>
<dbReference type="PANTHER" id="PTHR19918">
    <property type="entry name" value="CELL DIVISION CYCLE 20 CDC20 FIZZY -RELATED"/>
    <property type="match status" value="1"/>
</dbReference>
<dbReference type="GO" id="GO:0005680">
    <property type="term" value="C:anaphase-promoting complex"/>
    <property type="evidence" value="ECO:0007669"/>
    <property type="project" value="TreeGrafter"/>
</dbReference>
<accession>A0A0D2AQJ7</accession>
<proteinExistence type="inferred from homology"/>
<dbReference type="PROSITE" id="PS01095">
    <property type="entry name" value="GH18_1"/>
    <property type="match status" value="1"/>
</dbReference>
<keyword evidence="6" id="KW-0131">Cell cycle</keyword>
<evidence type="ECO:0000256" key="5">
    <source>
        <dbReference type="ARBA" id="ARBA00022776"/>
    </source>
</evidence>
<keyword evidence="4" id="KW-0677">Repeat</keyword>
<dbReference type="Gene3D" id="2.130.10.10">
    <property type="entry name" value="YVTN repeat-like/Quinoprotein amine dehydrogenase"/>
    <property type="match status" value="1"/>
</dbReference>
<dbReference type="SMART" id="SM00320">
    <property type="entry name" value="WD40"/>
    <property type="match status" value="6"/>
</dbReference>
<dbReference type="InterPro" id="IPR056150">
    <property type="entry name" value="WD40_CDC20-Fz"/>
</dbReference>
<protein>
    <recommendedName>
        <fullName evidence="9">CDC20/Fizzy WD40 domain-containing protein</fullName>
    </recommendedName>
</protein>
<evidence type="ECO:0000256" key="3">
    <source>
        <dbReference type="ARBA" id="ARBA00022618"/>
    </source>
</evidence>
<dbReference type="Proteomes" id="UP000053259">
    <property type="component" value="Unassembled WGS sequence"/>
</dbReference>
<dbReference type="GO" id="GO:0005975">
    <property type="term" value="P:carbohydrate metabolic process"/>
    <property type="evidence" value="ECO:0007669"/>
    <property type="project" value="InterPro"/>
</dbReference>
<evidence type="ECO:0000256" key="4">
    <source>
        <dbReference type="ARBA" id="ARBA00022737"/>
    </source>
</evidence>
<evidence type="ECO:0000256" key="8">
    <source>
        <dbReference type="SAM" id="MobiDB-lite"/>
    </source>
</evidence>
<dbReference type="EMBL" id="KN847530">
    <property type="protein sequence ID" value="KIW08800.1"/>
    <property type="molecule type" value="Genomic_DNA"/>
</dbReference>
<evidence type="ECO:0000256" key="6">
    <source>
        <dbReference type="ARBA" id="ARBA00023306"/>
    </source>
</evidence>
<reference evidence="10 11" key="1">
    <citation type="submission" date="2015-01" db="EMBL/GenBank/DDBJ databases">
        <title>The Genome Sequence of Ochroconis gallopava CBS43764.</title>
        <authorList>
            <consortium name="The Broad Institute Genomics Platform"/>
            <person name="Cuomo C."/>
            <person name="de Hoog S."/>
            <person name="Gorbushina A."/>
            <person name="Stielow B."/>
            <person name="Teixiera M."/>
            <person name="Abouelleil A."/>
            <person name="Chapman S.B."/>
            <person name="Priest M."/>
            <person name="Young S.K."/>
            <person name="Wortman J."/>
            <person name="Nusbaum C."/>
            <person name="Birren B."/>
        </authorList>
    </citation>
    <scope>NUCLEOTIDE SEQUENCE [LARGE SCALE GENOMIC DNA]</scope>
    <source>
        <strain evidence="10 11">CBS 43764</strain>
    </source>
</reference>
<dbReference type="GO" id="GO:0031145">
    <property type="term" value="P:anaphase-promoting complex-dependent catabolic process"/>
    <property type="evidence" value="ECO:0007669"/>
    <property type="project" value="TreeGrafter"/>
</dbReference>
<dbReference type="PANTHER" id="PTHR19918:SF8">
    <property type="entry name" value="FI02843P"/>
    <property type="match status" value="1"/>
</dbReference>
<dbReference type="OrthoDB" id="10263272at2759"/>
<evidence type="ECO:0000259" key="9">
    <source>
        <dbReference type="Pfam" id="PF24807"/>
    </source>
</evidence>
<feature type="repeat" description="WD" evidence="7">
    <location>
        <begin position="524"/>
        <end position="557"/>
    </location>
</feature>
<keyword evidence="11" id="KW-1185">Reference proteome</keyword>
<dbReference type="FunFam" id="2.130.10.10:FF:000098">
    <property type="entry name" value="WD repeat-containing protein slp1"/>
    <property type="match status" value="1"/>
</dbReference>
<feature type="region of interest" description="Disordered" evidence="8">
    <location>
        <begin position="131"/>
        <end position="155"/>
    </location>
</feature>
<dbReference type="GO" id="GO:1905786">
    <property type="term" value="P:positive regulation of anaphase-promoting complex-dependent catabolic process"/>
    <property type="evidence" value="ECO:0007669"/>
    <property type="project" value="TreeGrafter"/>
</dbReference>
<dbReference type="InterPro" id="IPR001680">
    <property type="entry name" value="WD40_rpt"/>
</dbReference>
<dbReference type="InterPro" id="IPR019775">
    <property type="entry name" value="WD40_repeat_CS"/>
</dbReference>
<dbReference type="GO" id="GO:0004553">
    <property type="term" value="F:hydrolase activity, hydrolyzing O-glycosyl compounds"/>
    <property type="evidence" value="ECO:0007669"/>
    <property type="project" value="InterPro"/>
</dbReference>
<evidence type="ECO:0000313" key="11">
    <source>
        <dbReference type="Proteomes" id="UP000053259"/>
    </source>
</evidence>
<dbReference type="SUPFAM" id="SSF50978">
    <property type="entry name" value="WD40 repeat-like"/>
    <property type="match status" value="1"/>
</dbReference>
<dbReference type="RefSeq" id="XP_016218669.1">
    <property type="nucleotide sequence ID" value="XM_016353516.1"/>
</dbReference>
<evidence type="ECO:0000256" key="1">
    <source>
        <dbReference type="ARBA" id="ARBA00006445"/>
    </source>
</evidence>
<keyword evidence="2 7" id="KW-0853">WD repeat</keyword>
<evidence type="ECO:0000313" key="10">
    <source>
        <dbReference type="EMBL" id="KIW08800.1"/>
    </source>
</evidence>
<dbReference type="InterPro" id="IPR015943">
    <property type="entry name" value="WD40/YVTN_repeat-like_dom_sf"/>
</dbReference>
<feature type="region of interest" description="Disordered" evidence="8">
    <location>
        <begin position="82"/>
        <end position="105"/>
    </location>
</feature>
<keyword evidence="5" id="KW-0498">Mitosis</keyword>
<feature type="region of interest" description="Disordered" evidence="8">
    <location>
        <begin position="15"/>
        <end position="44"/>
    </location>
</feature>
<dbReference type="PROSITE" id="PS00678">
    <property type="entry name" value="WD_REPEATS_1"/>
    <property type="match status" value="1"/>
</dbReference>
<dbReference type="PROSITE" id="PS50082">
    <property type="entry name" value="WD_REPEATS_2"/>
    <property type="match status" value="3"/>
</dbReference>
<evidence type="ECO:0000256" key="2">
    <source>
        <dbReference type="ARBA" id="ARBA00022574"/>
    </source>
</evidence>
<dbReference type="Pfam" id="PF24807">
    <property type="entry name" value="WD40_CDC20-Fz"/>
    <property type="match status" value="1"/>
</dbReference>
<name>A0A0D2AQJ7_9PEZI</name>
<dbReference type="InterPro" id="IPR001579">
    <property type="entry name" value="Glyco_hydro_18_chit_AS"/>
</dbReference>